<organism evidence="1 2">
    <name type="scientific">Ambrosiozyma monospora</name>
    <name type="common">Yeast</name>
    <name type="synonym">Endomycopsis monosporus</name>
    <dbReference type="NCBI Taxonomy" id="43982"/>
    <lineage>
        <taxon>Eukaryota</taxon>
        <taxon>Fungi</taxon>
        <taxon>Dikarya</taxon>
        <taxon>Ascomycota</taxon>
        <taxon>Saccharomycotina</taxon>
        <taxon>Pichiomycetes</taxon>
        <taxon>Pichiales</taxon>
        <taxon>Pichiaceae</taxon>
        <taxon>Ambrosiozyma</taxon>
    </lineage>
</organism>
<dbReference type="EMBL" id="BSXS01000303">
    <property type="protein sequence ID" value="GME71894.1"/>
    <property type="molecule type" value="Genomic_DNA"/>
</dbReference>
<evidence type="ECO:0000313" key="1">
    <source>
        <dbReference type="EMBL" id="GME71894.1"/>
    </source>
</evidence>
<sequence>MARRRNTQNNNNNTDNNAVRGPSSALTSFLREQGINANEIRLRYQERLRNGNLDQEETIEEDNEENGDDERIQARSDDEEEVYSDDENDEIQQMRETARVKRRRANEYSSDDDEEAKNYCIECDKEFIISVYSKKKEKNGSIGYLCPECTKLAIAHEKLTRKNEIEARKRRKKISAALLNKEEFKIPSLQDICIKIITDNIEAVDLLGEIGVINMKKISRILSKNRSLNSKTMSLFLDRSLKELEFWDCSHIDRDALNQIASFCSDIEKLNLNMCGQLHNENLQYFGTKLHKLQHLTLNGPFLISDVMWQDFFDSEVGKNLKGFNIRNTHRFTGDSLIALLDNCGPNLEALTLSKLDGLTNKAHYDILAHYLQNLKHLEISYPNKEELIDDDLMVNILATNGGTLETLILDGCSDLTDQLLISGIKPFCTALSKLSLAKLDQLTDSGLTQTFTNWTINGGLMDVNFSRCLHLTDDGMFAFLEHSSQTIVELNLNSVKELSKGLFTKLSRKLYFPLLTTLDIGFVRSVDDSVLSILSRVAPKLKILEVYGDNKCTPKALVRDDLRIIGREIDSI</sequence>
<reference evidence="1" key="1">
    <citation type="submission" date="2023-04" db="EMBL/GenBank/DDBJ databases">
        <title>Ambrosiozyma monospora NBRC 10751.</title>
        <authorList>
            <person name="Ichikawa N."/>
            <person name="Sato H."/>
            <person name="Tonouchi N."/>
        </authorList>
    </citation>
    <scope>NUCLEOTIDE SEQUENCE</scope>
    <source>
        <strain evidence="1">NBRC 10751</strain>
    </source>
</reference>
<keyword evidence="2" id="KW-1185">Reference proteome</keyword>
<accession>A0ACB5ST84</accession>
<protein>
    <submittedName>
        <fullName evidence="1">Unnamed protein product</fullName>
    </submittedName>
</protein>
<name>A0ACB5ST84_AMBMO</name>
<dbReference type="Proteomes" id="UP001165064">
    <property type="component" value="Unassembled WGS sequence"/>
</dbReference>
<proteinExistence type="predicted"/>
<gene>
    <name evidence="1" type="ORF">Amon02_000075400</name>
</gene>
<evidence type="ECO:0000313" key="2">
    <source>
        <dbReference type="Proteomes" id="UP001165064"/>
    </source>
</evidence>
<comment type="caution">
    <text evidence="1">The sequence shown here is derived from an EMBL/GenBank/DDBJ whole genome shotgun (WGS) entry which is preliminary data.</text>
</comment>